<organism evidence="4 5">
    <name type="scientific">Paenibacillus antarcticus</name>
    <dbReference type="NCBI Taxonomy" id="253703"/>
    <lineage>
        <taxon>Bacteria</taxon>
        <taxon>Bacillati</taxon>
        <taxon>Bacillota</taxon>
        <taxon>Bacilli</taxon>
        <taxon>Bacillales</taxon>
        <taxon>Paenibacillaceae</taxon>
        <taxon>Paenibacillus</taxon>
    </lineage>
</organism>
<feature type="domain" description="Glycosyl hydrolase family 95 catalytic" evidence="3">
    <location>
        <begin position="295"/>
        <end position="702"/>
    </location>
</feature>
<dbReference type="Pfam" id="PF14498">
    <property type="entry name" value="Glyco_hyd_65N_2"/>
    <property type="match status" value="1"/>
</dbReference>
<dbReference type="Gene3D" id="2.60.40.1180">
    <property type="entry name" value="Golgi alpha-mannosidase II"/>
    <property type="match status" value="1"/>
</dbReference>
<dbReference type="OrthoDB" id="9802600at2"/>
<dbReference type="PIRSF" id="PIRSF007663">
    <property type="entry name" value="UCP007663"/>
    <property type="match status" value="1"/>
</dbReference>
<accession>A0A162K5K5</accession>
<dbReference type="InterPro" id="IPR049053">
    <property type="entry name" value="AFCA-like_C"/>
</dbReference>
<dbReference type="GO" id="GO:0005975">
    <property type="term" value="P:carbohydrate metabolic process"/>
    <property type="evidence" value="ECO:0007669"/>
    <property type="project" value="InterPro"/>
</dbReference>
<dbReference type="Pfam" id="PF22124">
    <property type="entry name" value="Glyco_hydro_95_cat"/>
    <property type="match status" value="1"/>
</dbReference>
<dbReference type="PANTHER" id="PTHR31084:SF0">
    <property type="entry name" value="ALPHA-L-FUCOSIDASE 2"/>
    <property type="match status" value="1"/>
</dbReference>
<dbReference type="Proteomes" id="UP000077355">
    <property type="component" value="Unassembled WGS sequence"/>
</dbReference>
<dbReference type="EMBL" id="LVJI01000048">
    <property type="protein sequence ID" value="OAB41068.1"/>
    <property type="molecule type" value="Genomic_DNA"/>
</dbReference>
<dbReference type="PANTHER" id="PTHR31084">
    <property type="entry name" value="ALPHA-L-FUCOSIDASE 2"/>
    <property type="match status" value="1"/>
</dbReference>
<dbReference type="SUPFAM" id="SSF48208">
    <property type="entry name" value="Six-hairpin glycosidases"/>
    <property type="match status" value="1"/>
</dbReference>
<evidence type="ECO:0000313" key="4">
    <source>
        <dbReference type="EMBL" id="OAB41068.1"/>
    </source>
</evidence>
<dbReference type="GO" id="GO:0004560">
    <property type="term" value="F:alpha-L-fucosidase activity"/>
    <property type="evidence" value="ECO:0007669"/>
    <property type="project" value="InterPro"/>
</dbReference>
<dbReference type="AlphaFoldDB" id="A0A162K5K5"/>
<sequence>MEHSKQGSLNHLWYREPATIWEEALPIGNGRLGGMVFGGIEQEVIQLNEDTLWSGFPRDTANYEALRYLEAARNLAMNGKYTEAEAIVEDHMVGRRTESYQPLGELRINMHSKASTIAYRRELDLDSAIASVSYIQEGVRIVREVFASNPDNLIVIHIRAEEVEGGNTQEWRALLPDISAELFSPHPFNVRQEAGAIILHGSAPSHVADNYMGDHPQPVLYEEGLGLRFATCMEVRTDGGEVERNSNGFIARGAKSVTIFMTAATNFAGYDVMPGVDELQSIATCVQILHDAPTKYDDLRNRHIRDYLELYERVKLSLGSKNVYHMVDLPTNERLQRYRIEGDDTGLETLLFHYGRYLMIAGSRPGSQALNLQGIWNPHIQPPWNSNYTTNINTEMNYWPSEICRLGECHEPLLELIRDLSVTGSRTAALHYGCRGWVAHHNTDLWRMSSPSDGRAMWAFWPMGGVWLSRHLWERYAFRPDETYLRDTAYPILKGAALFCIDWLVQLPEGTLTTGLSTSPENVFLYSEGQACSLSTGSAMDMSLIDELFSHCILAENILNEDTDFREQLINMRERLSHPGIGSDGRLREWHEDFIESEQGHRHISHLYDVYPGSRYNSSKTPDLIEAAKKSLQVRLEGGSGHTGWSAAWLINLYARLCEHEQAYSYVRRILTHSTLPNLLGNHPPFQIDGNFGVTAGIAEMLLQSHHGEIHLLPALPNRWSEGKVQGLVARGGFIVDITWQDGLLMQARVTSTHGQRCTIYYEHQILIIKPDGMIMDAEGPFDTRIGDIYIITSK</sequence>
<dbReference type="Gene3D" id="2.70.98.50">
    <property type="entry name" value="putative glycoside hydrolase family protein from bacillus halodurans"/>
    <property type="match status" value="1"/>
</dbReference>
<proteinExistence type="predicted"/>
<keyword evidence="5" id="KW-1185">Reference proteome</keyword>
<feature type="domain" description="Glycosyl hydrolase family 95 N-terminal" evidence="1">
    <location>
        <begin position="12"/>
        <end position="269"/>
    </location>
</feature>
<dbReference type="RefSeq" id="WP_068652638.1">
    <property type="nucleotide sequence ID" value="NZ_CP043611.1"/>
</dbReference>
<dbReference type="InterPro" id="IPR027414">
    <property type="entry name" value="GH95_N_dom"/>
</dbReference>
<comment type="caution">
    <text evidence="4">The sequence shown here is derived from an EMBL/GenBank/DDBJ whole genome shotgun (WGS) entry which is preliminary data.</text>
</comment>
<evidence type="ECO:0000259" key="3">
    <source>
        <dbReference type="Pfam" id="PF22124"/>
    </source>
</evidence>
<dbReference type="Pfam" id="PF21307">
    <property type="entry name" value="Glyco_hydro_95_C"/>
    <property type="match status" value="1"/>
</dbReference>
<gene>
    <name evidence="4" type="ORF">PBAT_21110</name>
</gene>
<dbReference type="InterPro" id="IPR013780">
    <property type="entry name" value="Glyco_hydro_b"/>
</dbReference>
<protein>
    <submittedName>
        <fullName evidence="4">Alpha-amylase</fullName>
    </submittedName>
</protein>
<dbReference type="FunFam" id="1.50.10.10:FF:000028">
    <property type="entry name" value="Alpha-L-fucosidase 2"/>
    <property type="match status" value="1"/>
</dbReference>
<name>A0A162K5K5_9BACL</name>
<dbReference type="InterPro" id="IPR054363">
    <property type="entry name" value="GH95_cat"/>
</dbReference>
<dbReference type="InterPro" id="IPR016518">
    <property type="entry name" value="Alpha-L-fucosidase"/>
</dbReference>
<dbReference type="InterPro" id="IPR008928">
    <property type="entry name" value="6-hairpin_glycosidase_sf"/>
</dbReference>
<evidence type="ECO:0000259" key="2">
    <source>
        <dbReference type="Pfam" id="PF21307"/>
    </source>
</evidence>
<feature type="domain" description="Alpha fucosidase A-like C-terminal" evidence="2">
    <location>
        <begin position="704"/>
        <end position="773"/>
    </location>
</feature>
<evidence type="ECO:0000259" key="1">
    <source>
        <dbReference type="Pfam" id="PF14498"/>
    </source>
</evidence>
<reference evidence="4 5" key="1">
    <citation type="submission" date="2016-03" db="EMBL/GenBank/DDBJ databases">
        <title>Draft genome sequence of Paenibacillus antarcticus CECT 5836.</title>
        <authorList>
            <person name="Shin S.-K."/>
            <person name="Yi H."/>
        </authorList>
    </citation>
    <scope>NUCLEOTIDE SEQUENCE [LARGE SCALE GENOMIC DNA]</scope>
    <source>
        <strain evidence="4 5">CECT 5836</strain>
    </source>
</reference>
<evidence type="ECO:0000313" key="5">
    <source>
        <dbReference type="Proteomes" id="UP000077355"/>
    </source>
</evidence>